<accession>V5I683</accession>
<dbReference type="Proteomes" id="UP000018001">
    <property type="component" value="Unassembled WGS sequence"/>
</dbReference>
<dbReference type="InParanoid" id="V5I683"/>
<feature type="region of interest" description="Disordered" evidence="1">
    <location>
        <begin position="367"/>
        <end position="386"/>
    </location>
</feature>
<evidence type="ECO:0000256" key="1">
    <source>
        <dbReference type="SAM" id="MobiDB-lite"/>
    </source>
</evidence>
<dbReference type="OrthoDB" id="6339427at2759"/>
<comment type="caution">
    <text evidence="2">The sequence shown here is derived from an EMBL/GenBank/DDBJ whole genome shotgun (WGS) entry which is preliminary data.</text>
</comment>
<dbReference type="HOGENOM" id="CLU_030054_1_0_1"/>
<evidence type="ECO:0000313" key="3">
    <source>
        <dbReference type="Proteomes" id="UP000018001"/>
    </source>
</evidence>
<reference evidence="3" key="1">
    <citation type="journal article" date="2014" name="Genome Announc.">
        <title>Draft genome sequence of the formaldehyde-resistant fungus Byssochlamys spectabilis No. 5 (anamorph Paecilomyces variotii No. 5) (NBRC109023).</title>
        <authorList>
            <person name="Oka T."/>
            <person name="Ekino K."/>
            <person name="Fukuda K."/>
            <person name="Nomura Y."/>
        </authorList>
    </citation>
    <scope>NUCLEOTIDE SEQUENCE [LARGE SCALE GENOMIC DNA]</scope>
    <source>
        <strain evidence="3">No. 5 / NBRC 109023</strain>
    </source>
</reference>
<dbReference type="EMBL" id="BAUL01000437">
    <property type="protein sequence ID" value="GAE00271.1"/>
    <property type="molecule type" value="Genomic_DNA"/>
</dbReference>
<keyword evidence="3" id="KW-1185">Reference proteome</keyword>
<gene>
    <name evidence="2" type="ORF">PVAR5_9011</name>
</gene>
<organism evidence="2 3">
    <name type="scientific">Byssochlamys spectabilis (strain No. 5 / NBRC 109023)</name>
    <name type="common">Paecilomyces variotii</name>
    <dbReference type="NCBI Taxonomy" id="1356009"/>
    <lineage>
        <taxon>Eukaryota</taxon>
        <taxon>Fungi</taxon>
        <taxon>Dikarya</taxon>
        <taxon>Ascomycota</taxon>
        <taxon>Pezizomycotina</taxon>
        <taxon>Eurotiomycetes</taxon>
        <taxon>Eurotiomycetidae</taxon>
        <taxon>Eurotiales</taxon>
        <taxon>Thermoascaceae</taxon>
        <taxon>Paecilomyces</taxon>
    </lineage>
</organism>
<evidence type="ECO:0000313" key="2">
    <source>
        <dbReference type="EMBL" id="GAE00271.1"/>
    </source>
</evidence>
<name>V5I683_BYSSN</name>
<dbReference type="eggNOG" id="ENOG502S3DJ">
    <property type="taxonomic scope" value="Eukaryota"/>
</dbReference>
<feature type="non-terminal residue" evidence="2">
    <location>
        <position position="1"/>
    </location>
</feature>
<protein>
    <submittedName>
        <fullName evidence="2">Uncharacterized protein</fullName>
    </submittedName>
</protein>
<dbReference type="AlphaFoldDB" id="V5I683"/>
<proteinExistence type="predicted"/>
<sequence length="432" mass="49651">IIENIAFLLEDDGDLINLSLTCAWMKTALLSDKSSIWRRRFEEKYDLPQGKSSAQIKLEYQTRSIILSQTVSFKDGEGDQQKLWLDVIQLLLQESLSAYIDNKEDNSASKNLTRISAAISKSSFLKRPVSRFAIRSQDLCSDTFCTVQLCLTHLSLDLNLSYRCLRTDYDIASVYSYGRAPENPFVSIENLDLRKLLHIRNFWQRHLVNPDEGSFYKSFASLREEQRPHPWKQPIERGNRHGSSWLGYYSCIHPRPPDLSALQDRQTCADLDSHWTSILPLTLHLIRDGDAEWPALFKDIVPLLGPDSQRRHFRGLQGLHSLNNRTSYPVRGFIESILSAQGGLKGWTRICFVIYNPNREFLKLISSEDDKEDGEGEKAQFPDEEWPPISWSDFHWAFGYEGAVLPGGNIMLGKWVNLLETNDTGPFIFWCI</sequence>